<feature type="signal peptide" evidence="1">
    <location>
        <begin position="1"/>
        <end position="21"/>
    </location>
</feature>
<keyword evidence="3" id="KW-1185">Reference proteome</keyword>
<evidence type="ECO:0000256" key="1">
    <source>
        <dbReference type="SAM" id="SignalP"/>
    </source>
</evidence>
<organism evidence="2 3">
    <name type="scientific">Pontiella desulfatans</name>
    <dbReference type="NCBI Taxonomy" id="2750659"/>
    <lineage>
        <taxon>Bacteria</taxon>
        <taxon>Pseudomonadati</taxon>
        <taxon>Kiritimatiellota</taxon>
        <taxon>Kiritimatiellia</taxon>
        <taxon>Kiritimatiellales</taxon>
        <taxon>Pontiellaceae</taxon>
        <taxon>Pontiella</taxon>
    </lineage>
</organism>
<dbReference type="InterPro" id="IPR011989">
    <property type="entry name" value="ARM-like"/>
</dbReference>
<dbReference type="Proteomes" id="UP000366872">
    <property type="component" value="Unassembled WGS sequence"/>
</dbReference>
<keyword evidence="1" id="KW-0732">Signal</keyword>
<accession>A0A6C2U3F5</accession>
<evidence type="ECO:0000313" key="3">
    <source>
        <dbReference type="Proteomes" id="UP000366872"/>
    </source>
</evidence>
<feature type="chain" id="PRO_5025444904" description="HEAT repeat domain-containing protein" evidence="1">
    <location>
        <begin position="22"/>
        <end position="279"/>
    </location>
</feature>
<protein>
    <recommendedName>
        <fullName evidence="4">HEAT repeat domain-containing protein</fullName>
    </recommendedName>
</protein>
<gene>
    <name evidence="2" type="ORF">PDESU_02956</name>
</gene>
<name>A0A6C2U3F5_PONDE</name>
<dbReference type="Gene3D" id="1.25.10.10">
    <property type="entry name" value="Leucine-rich Repeat Variant"/>
    <property type="match status" value="1"/>
</dbReference>
<reference evidence="2 3" key="1">
    <citation type="submission" date="2019-04" db="EMBL/GenBank/DDBJ databases">
        <authorList>
            <person name="Van Vliet M D."/>
        </authorList>
    </citation>
    <scope>NUCLEOTIDE SEQUENCE [LARGE SCALE GENOMIC DNA]</scope>
    <source>
        <strain evidence="2 3">F1</strain>
    </source>
</reference>
<sequence>MRFVKPVIITLALIQSISSYADNFTNATHAMEVYLTRGTDFNTVLKASRFMKENPEEVIDPLLEIVKTKGYKWQSCGSILAQTKNEKVLFAYIELLSDNLYEKEEDGSRKQSPPRGVSYGRQIAEYLGKMEDKRALPVLKKAVEQGDSSVSRSALEALYYLNDVSMDDLFEMASKEKYRSTPHVILSIAFNDCRRNPTYFLTVLDRYIESFPDWRMGVGIAHMYKMESYRKLERYKDALKEADIALSIDEMFLHFDHINKRKKRILDEMKKGSKSGKRE</sequence>
<proteinExistence type="predicted"/>
<dbReference type="RefSeq" id="WP_136079878.1">
    <property type="nucleotide sequence ID" value="NZ_CAAHFG010000001.1"/>
</dbReference>
<dbReference type="EMBL" id="CAAHFG010000001">
    <property type="protein sequence ID" value="VGO14395.1"/>
    <property type="molecule type" value="Genomic_DNA"/>
</dbReference>
<evidence type="ECO:0000313" key="2">
    <source>
        <dbReference type="EMBL" id="VGO14395.1"/>
    </source>
</evidence>
<evidence type="ECO:0008006" key="4">
    <source>
        <dbReference type="Google" id="ProtNLM"/>
    </source>
</evidence>
<dbReference type="AlphaFoldDB" id="A0A6C2U3F5"/>